<comment type="caution">
    <text evidence="10">The sequence shown here is derived from an EMBL/GenBank/DDBJ whole genome shotgun (WGS) entry which is preliminary data.</text>
</comment>
<dbReference type="GO" id="GO:0005737">
    <property type="term" value="C:cytoplasm"/>
    <property type="evidence" value="ECO:0007669"/>
    <property type="project" value="UniProtKB-ARBA"/>
</dbReference>
<evidence type="ECO:0000256" key="3">
    <source>
        <dbReference type="ARBA" id="ARBA00022448"/>
    </source>
</evidence>
<feature type="transmembrane region" description="Helical" evidence="9">
    <location>
        <begin position="81"/>
        <end position="104"/>
    </location>
</feature>
<comment type="subcellular location">
    <subcellularLocation>
        <location evidence="2 9">Membrane</location>
        <topology evidence="2 9">Multi-pass membrane protein</topology>
    </subcellularLocation>
</comment>
<evidence type="ECO:0000256" key="9">
    <source>
        <dbReference type="RuleBase" id="RU363111"/>
    </source>
</evidence>
<keyword evidence="3 9" id="KW-0813">Transport</keyword>
<sequence>MTKINLKEDLDSYLAKNETPPISEKLLNSLNGLKPANLFSTVKYSRVPTDESSASNGWFNTSTNEDSKCCPTLSRVQRLTLFCICVALGLFFFGSSAFLVPFLIVKARKFSLLFTLGSLFMVFSFSFLWGPVNHLKHLFSLDRFMFTFTYFGTLILTLYFAMAVQSTPWTVVFAVLQVIALIWFLLSYIPGGHTGLKFFTQLCKSSITNSVSKTFPV</sequence>
<gene>
    <name evidence="10" type="ORF">PYX00_009951</name>
</gene>
<dbReference type="AlphaFoldDB" id="A0AAW2HDG3"/>
<protein>
    <recommendedName>
        <fullName evidence="9">Vesicle transport protein</fullName>
    </recommendedName>
</protein>
<evidence type="ECO:0000256" key="7">
    <source>
        <dbReference type="ARBA" id="ARBA00023136"/>
    </source>
</evidence>
<keyword evidence="7 9" id="KW-0472">Membrane</keyword>
<dbReference type="GO" id="GO:0016020">
    <property type="term" value="C:membrane"/>
    <property type="evidence" value="ECO:0007669"/>
    <property type="project" value="UniProtKB-SubCell"/>
</dbReference>
<evidence type="ECO:0000256" key="4">
    <source>
        <dbReference type="ARBA" id="ARBA00022692"/>
    </source>
</evidence>
<reference evidence="10" key="1">
    <citation type="journal article" date="2024" name="Gigascience">
        <title>Chromosome-level genome of the poultry shaft louse Menopon gallinae provides insight into the host-switching and adaptive evolution of parasitic lice.</title>
        <authorList>
            <person name="Xu Y."/>
            <person name="Ma L."/>
            <person name="Liu S."/>
            <person name="Liang Y."/>
            <person name="Liu Q."/>
            <person name="He Z."/>
            <person name="Tian L."/>
            <person name="Duan Y."/>
            <person name="Cai W."/>
            <person name="Li H."/>
            <person name="Song F."/>
        </authorList>
    </citation>
    <scope>NUCLEOTIDE SEQUENCE</scope>
    <source>
        <strain evidence="10">Cailab_2023a</strain>
    </source>
</reference>
<comment type="function">
    <text evidence="1 9">May be involved in fusion of retrograde transport vesicles derived from an endocytic compartment with the Golgi complex.</text>
</comment>
<evidence type="ECO:0000256" key="6">
    <source>
        <dbReference type="ARBA" id="ARBA00022989"/>
    </source>
</evidence>
<evidence type="ECO:0000256" key="8">
    <source>
        <dbReference type="ARBA" id="ARBA00025800"/>
    </source>
</evidence>
<feature type="transmembrane region" description="Helical" evidence="9">
    <location>
        <begin position="110"/>
        <end position="132"/>
    </location>
</feature>
<dbReference type="EMBL" id="JARGDH010000005">
    <property type="protein sequence ID" value="KAL0267780.1"/>
    <property type="molecule type" value="Genomic_DNA"/>
</dbReference>
<accession>A0AAW2HDG3</accession>
<dbReference type="GO" id="GO:0015031">
    <property type="term" value="P:protein transport"/>
    <property type="evidence" value="ECO:0007669"/>
    <property type="project" value="UniProtKB-KW"/>
</dbReference>
<proteinExistence type="inferred from homology"/>
<organism evidence="10">
    <name type="scientific">Menopon gallinae</name>
    <name type="common">poultry shaft louse</name>
    <dbReference type="NCBI Taxonomy" id="328185"/>
    <lineage>
        <taxon>Eukaryota</taxon>
        <taxon>Metazoa</taxon>
        <taxon>Ecdysozoa</taxon>
        <taxon>Arthropoda</taxon>
        <taxon>Hexapoda</taxon>
        <taxon>Insecta</taxon>
        <taxon>Pterygota</taxon>
        <taxon>Neoptera</taxon>
        <taxon>Paraneoptera</taxon>
        <taxon>Psocodea</taxon>
        <taxon>Troctomorpha</taxon>
        <taxon>Phthiraptera</taxon>
        <taxon>Amblycera</taxon>
        <taxon>Menoponidae</taxon>
        <taxon>Menopon</taxon>
    </lineage>
</organism>
<keyword evidence="5 9" id="KW-0653">Protein transport</keyword>
<dbReference type="PANTHER" id="PTHR23137:SF36">
    <property type="entry name" value="VESICLE TRANSPORT PROTEIN SFT2C"/>
    <property type="match status" value="1"/>
</dbReference>
<keyword evidence="4 9" id="KW-0812">Transmembrane</keyword>
<dbReference type="PANTHER" id="PTHR23137">
    <property type="entry name" value="VESICLE TRANSPORT PROTEIN-RELATED"/>
    <property type="match status" value="1"/>
</dbReference>
<evidence type="ECO:0000256" key="1">
    <source>
        <dbReference type="ARBA" id="ARBA00003566"/>
    </source>
</evidence>
<feature type="transmembrane region" description="Helical" evidence="9">
    <location>
        <begin position="144"/>
        <end position="163"/>
    </location>
</feature>
<dbReference type="GO" id="GO:0016192">
    <property type="term" value="P:vesicle-mediated transport"/>
    <property type="evidence" value="ECO:0007669"/>
    <property type="project" value="InterPro"/>
</dbReference>
<feature type="transmembrane region" description="Helical" evidence="9">
    <location>
        <begin position="169"/>
        <end position="189"/>
    </location>
</feature>
<evidence type="ECO:0000256" key="5">
    <source>
        <dbReference type="ARBA" id="ARBA00022927"/>
    </source>
</evidence>
<evidence type="ECO:0000256" key="2">
    <source>
        <dbReference type="ARBA" id="ARBA00004141"/>
    </source>
</evidence>
<comment type="similarity">
    <text evidence="8 9">Belongs to the SFT2 family.</text>
</comment>
<keyword evidence="6 9" id="KW-1133">Transmembrane helix</keyword>
<evidence type="ECO:0000313" key="10">
    <source>
        <dbReference type="EMBL" id="KAL0267780.1"/>
    </source>
</evidence>
<dbReference type="GO" id="GO:0012505">
    <property type="term" value="C:endomembrane system"/>
    <property type="evidence" value="ECO:0007669"/>
    <property type="project" value="UniProtKB-ARBA"/>
</dbReference>
<dbReference type="InterPro" id="IPR007305">
    <property type="entry name" value="Vesicle_transpt_Got1/SFT2"/>
</dbReference>
<dbReference type="Pfam" id="PF04178">
    <property type="entry name" value="Got1"/>
    <property type="match status" value="1"/>
</dbReference>
<dbReference type="InterPro" id="IPR011691">
    <property type="entry name" value="Vesicle_transpt_SFT2"/>
</dbReference>
<name>A0AAW2HDG3_9NEOP</name>